<gene>
    <name evidence="2" type="ORF">H9L13_01075</name>
</gene>
<accession>A0A7G9SIB0</accession>
<evidence type="ECO:0000313" key="2">
    <source>
        <dbReference type="EMBL" id="QNN67585.1"/>
    </source>
</evidence>
<keyword evidence="1" id="KW-0812">Transmembrane</keyword>
<dbReference type="Proteomes" id="UP000515971">
    <property type="component" value="Chromosome"/>
</dbReference>
<feature type="transmembrane region" description="Helical" evidence="1">
    <location>
        <begin position="130"/>
        <end position="150"/>
    </location>
</feature>
<protein>
    <submittedName>
        <fullName evidence="2">DUF2975 domain-containing protein</fullName>
    </submittedName>
</protein>
<feature type="transmembrane region" description="Helical" evidence="1">
    <location>
        <begin position="96"/>
        <end position="118"/>
    </location>
</feature>
<evidence type="ECO:0000313" key="3">
    <source>
        <dbReference type="Proteomes" id="UP000515971"/>
    </source>
</evidence>
<feature type="transmembrane region" description="Helical" evidence="1">
    <location>
        <begin position="12"/>
        <end position="32"/>
    </location>
</feature>
<evidence type="ECO:0000256" key="1">
    <source>
        <dbReference type="SAM" id="Phobius"/>
    </source>
</evidence>
<proteinExistence type="predicted"/>
<dbReference type="RefSeq" id="WP_187538270.1">
    <property type="nucleotide sequence ID" value="NZ_BAABJT010000001.1"/>
</dbReference>
<reference evidence="2 3" key="1">
    <citation type="submission" date="2020-08" db="EMBL/GenBank/DDBJ databases">
        <title>Genome sequence of Sphingomonas lutea KCTC 23642T.</title>
        <authorList>
            <person name="Hyun D.-W."/>
            <person name="Bae J.-W."/>
        </authorList>
    </citation>
    <scope>NUCLEOTIDE SEQUENCE [LARGE SCALE GENOMIC DNA]</scope>
    <source>
        <strain evidence="2 3">KCTC 23642</strain>
    </source>
</reference>
<dbReference type="AlphaFoldDB" id="A0A7G9SIB0"/>
<keyword evidence="1" id="KW-1133">Transmembrane helix</keyword>
<sequence>MARDEGDPVRVSAVRLRMLLTGAAVGLLLILVAERLGYAGAYRRGGVDAAQLPAQLLLSLPALMNLAALWCLRTAAAAAAAGQPFGRVAVTAFRRVGALLAASAATALLVVPLLARAIGQTPTRLIDADISTLVLGVIGLGMIFVGQLIARAAHAERELEAFF</sequence>
<dbReference type="KEGG" id="slut:H9L13_01075"/>
<keyword evidence="3" id="KW-1185">Reference proteome</keyword>
<dbReference type="EMBL" id="CP060718">
    <property type="protein sequence ID" value="QNN67585.1"/>
    <property type="molecule type" value="Genomic_DNA"/>
</dbReference>
<organism evidence="2 3">
    <name type="scientific">Sphingomonas lutea</name>
    <dbReference type="NCBI Taxonomy" id="1045317"/>
    <lineage>
        <taxon>Bacteria</taxon>
        <taxon>Pseudomonadati</taxon>
        <taxon>Pseudomonadota</taxon>
        <taxon>Alphaproteobacteria</taxon>
        <taxon>Sphingomonadales</taxon>
        <taxon>Sphingomonadaceae</taxon>
        <taxon>Sphingomonas</taxon>
    </lineage>
</organism>
<feature type="transmembrane region" description="Helical" evidence="1">
    <location>
        <begin position="52"/>
        <end position="75"/>
    </location>
</feature>
<keyword evidence="1" id="KW-0472">Membrane</keyword>
<name>A0A7G9SIB0_9SPHN</name>